<name>A0A8S9PZ24_BRACR</name>
<dbReference type="Proteomes" id="UP000712600">
    <property type="component" value="Unassembled WGS sequence"/>
</dbReference>
<evidence type="ECO:0000313" key="1">
    <source>
        <dbReference type="EMBL" id="KAF3525030.1"/>
    </source>
</evidence>
<proteinExistence type="predicted"/>
<accession>A0A8S9PZ24</accession>
<organism evidence="1 2">
    <name type="scientific">Brassica cretica</name>
    <name type="common">Mustard</name>
    <dbReference type="NCBI Taxonomy" id="69181"/>
    <lineage>
        <taxon>Eukaryota</taxon>
        <taxon>Viridiplantae</taxon>
        <taxon>Streptophyta</taxon>
        <taxon>Embryophyta</taxon>
        <taxon>Tracheophyta</taxon>
        <taxon>Spermatophyta</taxon>
        <taxon>Magnoliopsida</taxon>
        <taxon>eudicotyledons</taxon>
        <taxon>Gunneridae</taxon>
        <taxon>Pentapetalae</taxon>
        <taxon>rosids</taxon>
        <taxon>malvids</taxon>
        <taxon>Brassicales</taxon>
        <taxon>Brassicaceae</taxon>
        <taxon>Brassiceae</taxon>
        <taxon>Brassica</taxon>
    </lineage>
</organism>
<comment type="caution">
    <text evidence="1">The sequence shown here is derived from an EMBL/GenBank/DDBJ whole genome shotgun (WGS) entry which is preliminary data.</text>
</comment>
<dbReference type="EMBL" id="QGKX02001347">
    <property type="protein sequence ID" value="KAF3525030.1"/>
    <property type="molecule type" value="Genomic_DNA"/>
</dbReference>
<evidence type="ECO:0000313" key="2">
    <source>
        <dbReference type="Proteomes" id="UP000712600"/>
    </source>
</evidence>
<protein>
    <submittedName>
        <fullName evidence="1">Uncharacterized protein</fullName>
    </submittedName>
</protein>
<sequence>MANSEEGRMALLCGHRELRQRHEGFLKSSCFSGSRRQNMRRTVGAYTGENAPLGVMVVGHVLHSNHKASTALSLFSFPLVFRFD</sequence>
<gene>
    <name evidence="1" type="ORF">F2Q69_00046300</name>
</gene>
<dbReference type="AlphaFoldDB" id="A0A8S9PZ24"/>
<reference evidence="1" key="1">
    <citation type="submission" date="2019-12" db="EMBL/GenBank/DDBJ databases">
        <title>Genome sequencing and annotation of Brassica cretica.</title>
        <authorList>
            <person name="Studholme D.J."/>
            <person name="Sarris P."/>
        </authorList>
    </citation>
    <scope>NUCLEOTIDE SEQUENCE</scope>
    <source>
        <strain evidence="1">PFS-109/04</strain>
        <tissue evidence="1">Leaf</tissue>
    </source>
</reference>